<proteinExistence type="inferred from homology"/>
<feature type="binding site" evidence="4">
    <location>
        <position position="199"/>
    </location>
    <ligand>
        <name>UDP-N-acetyl-alpha-D-muramoyl-L-alanyl-D-glutamate</name>
        <dbReference type="ChEBI" id="CHEBI:83900"/>
    </ligand>
</feature>
<dbReference type="Gene3D" id="3.40.1190.10">
    <property type="entry name" value="Mur-like, catalytic domain"/>
    <property type="match status" value="1"/>
</dbReference>
<dbReference type="InterPro" id="IPR005761">
    <property type="entry name" value="UDP-N-AcMur-Glu-dNH2Pim_ligase"/>
</dbReference>
<dbReference type="EMBL" id="JAKNHJ010000001">
    <property type="protein sequence ID" value="MCG4617021.1"/>
    <property type="molecule type" value="Genomic_DNA"/>
</dbReference>
<dbReference type="EC" id="6.3.2.-" evidence="4"/>
<dbReference type="RefSeq" id="WP_238127435.1">
    <property type="nucleotide sequence ID" value="NZ_JAGZVZ010000003.1"/>
</dbReference>
<comment type="similarity">
    <text evidence="1 4">Belongs to the MurCDEF family. MurE subfamily.</text>
</comment>
<dbReference type="Gene3D" id="3.90.190.20">
    <property type="entry name" value="Mur ligase, C-terminal domain"/>
    <property type="match status" value="1"/>
</dbReference>
<dbReference type="GO" id="GO:0005524">
    <property type="term" value="F:ATP binding"/>
    <property type="evidence" value="ECO:0007669"/>
    <property type="project" value="UniProtKB-UniRule"/>
</dbReference>
<reference evidence="8" key="1">
    <citation type="submission" date="2022-01" db="EMBL/GenBank/DDBJ databases">
        <title>Collection of gut derived symbiotic bacterial strains cultured from healthy donors.</title>
        <authorList>
            <person name="Lin H."/>
            <person name="Kohout C."/>
            <person name="Waligurski E."/>
            <person name="Pamer E.G."/>
        </authorList>
    </citation>
    <scope>NUCLEOTIDE SEQUENCE</scope>
    <source>
        <strain evidence="8">DFI.7.46</strain>
    </source>
</reference>
<keyword evidence="4" id="KW-0067">ATP-binding</keyword>
<keyword evidence="4 8" id="KW-0436">Ligase</keyword>
<keyword evidence="2 4" id="KW-0132">Cell division</keyword>
<dbReference type="InterPro" id="IPR036565">
    <property type="entry name" value="Mur-like_cat_sf"/>
</dbReference>
<feature type="binding site" evidence="4">
    <location>
        <position position="207"/>
    </location>
    <ligand>
        <name>UDP-N-acetyl-alpha-D-muramoyl-L-alanyl-D-glutamate</name>
        <dbReference type="ChEBI" id="CHEBI:83900"/>
    </ligand>
</feature>
<evidence type="ECO:0000256" key="1">
    <source>
        <dbReference type="ARBA" id="ARBA00005898"/>
    </source>
</evidence>
<dbReference type="SUPFAM" id="SSF53623">
    <property type="entry name" value="MurD-like peptide ligases, catalytic domain"/>
    <property type="match status" value="1"/>
</dbReference>
<evidence type="ECO:0000256" key="2">
    <source>
        <dbReference type="ARBA" id="ARBA00022618"/>
    </source>
</evidence>
<dbReference type="GO" id="GO:0071555">
    <property type="term" value="P:cell wall organization"/>
    <property type="evidence" value="ECO:0007669"/>
    <property type="project" value="UniProtKB-KW"/>
</dbReference>
<feature type="modified residue" description="N6-carboxylysine" evidence="4">
    <location>
        <position position="239"/>
    </location>
</feature>
<dbReference type="NCBIfam" id="TIGR01085">
    <property type="entry name" value="murE"/>
    <property type="match status" value="1"/>
</dbReference>
<keyword evidence="4" id="KW-0963">Cytoplasm</keyword>
<comment type="caution">
    <text evidence="4">Lacks conserved residue(s) required for the propagation of feature annotation.</text>
</comment>
<organism evidence="8 9">
    <name type="scientific">Varibaculum cambriense</name>
    <dbReference type="NCBI Taxonomy" id="184870"/>
    <lineage>
        <taxon>Bacteria</taxon>
        <taxon>Bacillati</taxon>
        <taxon>Actinomycetota</taxon>
        <taxon>Actinomycetes</taxon>
        <taxon>Actinomycetales</taxon>
        <taxon>Actinomycetaceae</taxon>
        <taxon>Varibaculum</taxon>
    </lineage>
</organism>
<accession>A0AAJ1BAE8</accession>
<keyword evidence="4 5" id="KW-0573">Peptidoglycan synthesis</keyword>
<keyword evidence="3 4" id="KW-0131">Cell cycle</keyword>
<dbReference type="InterPro" id="IPR004101">
    <property type="entry name" value="Mur_ligase_C"/>
</dbReference>
<evidence type="ECO:0000256" key="3">
    <source>
        <dbReference type="ARBA" id="ARBA00023306"/>
    </source>
</evidence>
<dbReference type="GO" id="GO:0016881">
    <property type="term" value="F:acid-amino acid ligase activity"/>
    <property type="evidence" value="ECO:0007669"/>
    <property type="project" value="UniProtKB-UniRule"/>
</dbReference>
<dbReference type="InterPro" id="IPR013221">
    <property type="entry name" value="Mur_ligase_cen"/>
</dbReference>
<name>A0AAJ1BAE8_9ACTO</name>
<dbReference type="Pfam" id="PF08245">
    <property type="entry name" value="Mur_ligase_M"/>
    <property type="match status" value="1"/>
</dbReference>
<dbReference type="InterPro" id="IPR036615">
    <property type="entry name" value="Mur_ligase_C_dom_sf"/>
</dbReference>
<evidence type="ECO:0000256" key="4">
    <source>
        <dbReference type="HAMAP-Rule" id="MF_00208"/>
    </source>
</evidence>
<feature type="domain" description="Mur ligase central" evidence="7">
    <location>
        <begin position="128"/>
        <end position="335"/>
    </location>
</feature>
<dbReference type="PANTHER" id="PTHR23135">
    <property type="entry name" value="MUR LIGASE FAMILY MEMBER"/>
    <property type="match status" value="1"/>
</dbReference>
<dbReference type="GO" id="GO:0005737">
    <property type="term" value="C:cytoplasm"/>
    <property type="evidence" value="ECO:0007669"/>
    <property type="project" value="UniProtKB-SubCell"/>
</dbReference>
<dbReference type="GO" id="GO:0008360">
    <property type="term" value="P:regulation of cell shape"/>
    <property type="evidence" value="ECO:0007669"/>
    <property type="project" value="UniProtKB-KW"/>
</dbReference>
<dbReference type="SUPFAM" id="SSF53244">
    <property type="entry name" value="MurD-like peptide ligases, peptide-binding domain"/>
    <property type="match status" value="1"/>
</dbReference>
<dbReference type="InterPro" id="IPR035911">
    <property type="entry name" value="MurE/MurF_N"/>
</dbReference>
<feature type="binding site" evidence="4">
    <location>
        <position position="45"/>
    </location>
    <ligand>
        <name>UDP-N-acetyl-alpha-D-muramoyl-L-alanyl-D-glutamate</name>
        <dbReference type="ChEBI" id="CHEBI:83900"/>
    </ligand>
</feature>
<dbReference type="GO" id="GO:0009252">
    <property type="term" value="P:peptidoglycan biosynthetic process"/>
    <property type="evidence" value="ECO:0007669"/>
    <property type="project" value="UniProtKB-UniRule"/>
</dbReference>
<dbReference type="Gene3D" id="3.40.1390.10">
    <property type="entry name" value="MurE/MurF, N-terminal domain"/>
    <property type="match status" value="1"/>
</dbReference>
<comment type="function">
    <text evidence="4">Catalyzes the addition of an amino acid to the nucleotide precursor UDP-N-acetylmuramoyl-L-alanyl-D-glutamate (UMAG) in the biosynthesis of bacterial cell-wall peptidoglycan.</text>
</comment>
<dbReference type="Proteomes" id="UP001200537">
    <property type="component" value="Unassembled WGS sequence"/>
</dbReference>
<keyword evidence="4" id="KW-0460">Magnesium</keyword>
<comment type="cofactor">
    <cofactor evidence="4">
        <name>Mg(2+)</name>
        <dbReference type="ChEBI" id="CHEBI:18420"/>
    </cofactor>
</comment>
<dbReference type="PANTHER" id="PTHR23135:SF4">
    <property type="entry name" value="UDP-N-ACETYLMURAMOYL-L-ALANYL-D-GLUTAMATE--2,6-DIAMINOPIMELATE LIGASE MURE HOMOLOG, CHLOROPLASTIC"/>
    <property type="match status" value="1"/>
</dbReference>
<comment type="PTM">
    <text evidence="4">Carboxylation is probably crucial for Mg(2+) binding and, consequently, for the gamma-phosphate positioning of ATP.</text>
</comment>
<keyword evidence="4 5" id="KW-0961">Cell wall biogenesis/degradation</keyword>
<dbReference type="SUPFAM" id="SSF63418">
    <property type="entry name" value="MurE/MurF N-terminal domain"/>
    <property type="match status" value="1"/>
</dbReference>
<evidence type="ECO:0000313" key="8">
    <source>
        <dbReference type="EMBL" id="MCG4617021.1"/>
    </source>
</evidence>
<feature type="binding site" evidence="4">
    <location>
        <begin position="172"/>
        <end position="173"/>
    </location>
    <ligand>
        <name>UDP-N-acetyl-alpha-D-muramoyl-L-alanyl-D-glutamate</name>
        <dbReference type="ChEBI" id="CHEBI:83900"/>
    </ligand>
</feature>
<feature type="domain" description="Mur ligase C-terminal" evidence="6">
    <location>
        <begin position="358"/>
        <end position="491"/>
    </location>
</feature>
<dbReference type="GO" id="GO:0051301">
    <property type="term" value="P:cell division"/>
    <property type="evidence" value="ECO:0007669"/>
    <property type="project" value="UniProtKB-KW"/>
</dbReference>
<dbReference type="Pfam" id="PF02875">
    <property type="entry name" value="Mur_ligase_C"/>
    <property type="match status" value="1"/>
</dbReference>
<evidence type="ECO:0000313" key="9">
    <source>
        <dbReference type="Proteomes" id="UP001200537"/>
    </source>
</evidence>
<protein>
    <recommendedName>
        <fullName evidence="4">UDP-N-acetylmuramyl-tripeptide synthetase</fullName>
        <ecNumber evidence="4">6.3.2.-</ecNumber>
    </recommendedName>
    <alternativeName>
        <fullName evidence="4">UDP-MurNAc-tripeptide synthetase</fullName>
    </alternativeName>
</protein>
<comment type="caution">
    <text evidence="8">The sequence shown here is derived from an EMBL/GenBank/DDBJ whole genome shotgun (WGS) entry which is preliminary data.</text>
</comment>
<feature type="binding site" evidence="4">
    <location>
        <begin position="130"/>
        <end position="136"/>
    </location>
    <ligand>
        <name>ATP</name>
        <dbReference type="ChEBI" id="CHEBI:30616"/>
    </ligand>
</feature>
<keyword evidence="4 5" id="KW-0133">Cell shape</keyword>
<sequence length="526" mass="56316">MTVTFRDFRPQNVAPVSLARLVEEFATQIDPAWEDVQVRGASMASDEILAGEAFIAVGGANVHAAKFASEVESLGAAAVITDAKGAELARSQGVKIPVVTVADPREAASPLAIRAFDNPAGKMRTVAVTGTNGKTTTCFAAKVAFEAAGLSTMILSTAETQVGDLRIQSSRTTFEGPMLQRILAYGVEQGMQAAVVEVSAHALSLGRVKGMKFDATAFTNLQHDHLDYFHTMENYLAAKARLCSKEFTDYSVICIDDKWGEQLAASCDTQCVSVSAYDPDASADWVVSQKANNIADAACDFTLTGKREPNVGREEEITVALPGEVNVQDAAVAYLMLTGIGIPVEAAKAGLARLAVPGRLEIVSRRNEGTPLVINDYAHTPEALASILRTMQEFTPGTLHLVFGTDGDRDATKRVPLAKVAAKEADMLWVTDENPRTENAESIRAQLLSGIKEVRPGMEKVCEVTTCRRDAIRKAILAAGLDDTVIITGKGAEPYQEIEGVFHAFNDTPVAQDCLVAYKNRAHIQG</sequence>
<evidence type="ECO:0000259" key="7">
    <source>
        <dbReference type="Pfam" id="PF08245"/>
    </source>
</evidence>
<comment type="subcellular location">
    <subcellularLocation>
        <location evidence="4 5">Cytoplasm</location>
    </subcellularLocation>
</comment>
<evidence type="ECO:0000259" key="6">
    <source>
        <dbReference type="Pfam" id="PF02875"/>
    </source>
</evidence>
<comment type="pathway">
    <text evidence="4 5">Cell wall biogenesis; peptidoglycan biosynthesis.</text>
</comment>
<dbReference type="AlphaFoldDB" id="A0AAJ1BAE8"/>
<gene>
    <name evidence="4" type="primary">murE</name>
    <name evidence="8" type="ORF">L0M99_00725</name>
</gene>
<dbReference type="GO" id="GO:0000287">
    <property type="term" value="F:magnesium ion binding"/>
    <property type="evidence" value="ECO:0007669"/>
    <property type="project" value="UniProtKB-UniRule"/>
</dbReference>
<dbReference type="HAMAP" id="MF_00208">
    <property type="entry name" value="MurE"/>
    <property type="match status" value="1"/>
</dbReference>
<keyword evidence="4" id="KW-0547">Nucleotide-binding</keyword>
<evidence type="ECO:0000256" key="5">
    <source>
        <dbReference type="RuleBase" id="RU004135"/>
    </source>
</evidence>